<dbReference type="Proteomes" id="UP000652761">
    <property type="component" value="Unassembled WGS sequence"/>
</dbReference>
<comment type="caution">
    <text evidence="2">The sequence shown here is derived from an EMBL/GenBank/DDBJ whole genome shotgun (WGS) entry which is preliminary data.</text>
</comment>
<organism evidence="2 3">
    <name type="scientific">Colocasia esculenta</name>
    <name type="common">Wild taro</name>
    <name type="synonym">Arum esculentum</name>
    <dbReference type="NCBI Taxonomy" id="4460"/>
    <lineage>
        <taxon>Eukaryota</taxon>
        <taxon>Viridiplantae</taxon>
        <taxon>Streptophyta</taxon>
        <taxon>Embryophyta</taxon>
        <taxon>Tracheophyta</taxon>
        <taxon>Spermatophyta</taxon>
        <taxon>Magnoliopsida</taxon>
        <taxon>Liliopsida</taxon>
        <taxon>Araceae</taxon>
        <taxon>Aroideae</taxon>
        <taxon>Colocasieae</taxon>
        <taxon>Colocasia</taxon>
    </lineage>
</organism>
<accession>A0A843XJ20</accession>
<dbReference type="AlphaFoldDB" id="A0A843XJ20"/>
<protein>
    <submittedName>
        <fullName evidence="2">Uncharacterized protein</fullName>
    </submittedName>
</protein>
<evidence type="ECO:0000313" key="3">
    <source>
        <dbReference type="Proteomes" id="UP000652761"/>
    </source>
</evidence>
<evidence type="ECO:0000256" key="1">
    <source>
        <dbReference type="SAM" id="MobiDB-lite"/>
    </source>
</evidence>
<gene>
    <name evidence="2" type="ORF">Taro_052211</name>
</gene>
<name>A0A843XJ20_COLES</name>
<sequence>MVVSTLDQGRSTLDQSRSTLDQGRSTLDPVSSRPVCLTGTTGRH</sequence>
<evidence type="ECO:0000313" key="2">
    <source>
        <dbReference type="EMBL" id="MQM19211.1"/>
    </source>
</evidence>
<feature type="region of interest" description="Disordered" evidence="1">
    <location>
        <begin position="1"/>
        <end position="44"/>
    </location>
</feature>
<proteinExistence type="predicted"/>
<feature type="compositionally biased region" description="Polar residues" evidence="1">
    <location>
        <begin position="1"/>
        <end position="29"/>
    </location>
</feature>
<dbReference type="EMBL" id="NMUH01008747">
    <property type="protein sequence ID" value="MQM19211.1"/>
    <property type="molecule type" value="Genomic_DNA"/>
</dbReference>
<reference evidence="2" key="1">
    <citation type="submission" date="2017-07" db="EMBL/GenBank/DDBJ databases">
        <title>Taro Niue Genome Assembly and Annotation.</title>
        <authorList>
            <person name="Atibalentja N."/>
            <person name="Keating K."/>
            <person name="Fields C.J."/>
        </authorList>
    </citation>
    <scope>NUCLEOTIDE SEQUENCE</scope>
    <source>
        <strain evidence="2">Niue_2</strain>
        <tissue evidence="2">Leaf</tissue>
    </source>
</reference>
<keyword evidence="3" id="KW-1185">Reference proteome</keyword>